<dbReference type="PANTHER" id="PTHR11360">
    <property type="entry name" value="MONOCARBOXYLATE TRANSPORTER"/>
    <property type="match status" value="1"/>
</dbReference>
<feature type="domain" description="Major facilitator superfamily (MFS) profile" evidence="5">
    <location>
        <begin position="7"/>
        <end position="406"/>
    </location>
</feature>
<keyword evidence="1 4" id="KW-0812">Transmembrane</keyword>
<evidence type="ECO:0000313" key="7">
    <source>
        <dbReference type="Proteomes" id="UP001526166"/>
    </source>
</evidence>
<evidence type="ECO:0000259" key="5">
    <source>
        <dbReference type="PROSITE" id="PS50850"/>
    </source>
</evidence>
<protein>
    <submittedName>
        <fullName evidence="6">MFS transporter</fullName>
    </submittedName>
</protein>
<dbReference type="SUPFAM" id="SSF103473">
    <property type="entry name" value="MFS general substrate transporter"/>
    <property type="match status" value="1"/>
</dbReference>
<keyword evidence="7" id="KW-1185">Reference proteome</keyword>
<feature type="transmembrane region" description="Helical" evidence="4">
    <location>
        <begin position="318"/>
        <end position="343"/>
    </location>
</feature>
<feature type="transmembrane region" description="Helical" evidence="4">
    <location>
        <begin position="350"/>
        <end position="370"/>
    </location>
</feature>
<dbReference type="Pfam" id="PF07690">
    <property type="entry name" value="MFS_1"/>
    <property type="match status" value="1"/>
</dbReference>
<feature type="transmembrane region" description="Helical" evidence="4">
    <location>
        <begin position="214"/>
        <end position="237"/>
    </location>
</feature>
<feature type="transmembrane region" description="Helical" evidence="4">
    <location>
        <begin position="134"/>
        <end position="154"/>
    </location>
</feature>
<proteinExistence type="predicted"/>
<evidence type="ECO:0000256" key="3">
    <source>
        <dbReference type="ARBA" id="ARBA00023136"/>
    </source>
</evidence>
<feature type="transmembrane region" description="Helical" evidence="4">
    <location>
        <begin position="382"/>
        <end position="401"/>
    </location>
</feature>
<dbReference type="InterPro" id="IPR036259">
    <property type="entry name" value="MFS_trans_sf"/>
</dbReference>
<dbReference type="PROSITE" id="PS50850">
    <property type="entry name" value="MFS"/>
    <property type="match status" value="1"/>
</dbReference>
<dbReference type="InterPro" id="IPR011701">
    <property type="entry name" value="MFS"/>
</dbReference>
<gene>
    <name evidence="6" type="ORF">OE699_09805</name>
</gene>
<name>A0ABT2ZZG2_9RHOB</name>
<reference evidence="6 7" key="1">
    <citation type="submission" date="2022-10" db="EMBL/GenBank/DDBJ databases">
        <title>Sinirhodobacter sp. nov., isolated from ocean surface sediments.</title>
        <authorList>
            <person name="He W."/>
            <person name="Wang L."/>
            <person name="Zhang D.-F."/>
        </authorList>
    </citation>
    <scope>NUCLEOTIDE SEQUENCE [LARGE SCALE GENOMIC DNA]</scope>
    <source>
        <strain evidence="6 7">WL0115</strain>
    </source>
</reference>
<evidence type="ECO:0000256" key="1">
    <source>
        <dbReference type="ARBA" id="ARBA00022692"/>
    </source>
</evidence>
<evidence type="ECO:0000256" key="4">
    <source>
        <dbReference type="SAM" id="Phobius"/>
    </source>
</evidence>
<feature type="transmembrane region" description="Helical" evidence="4">
    <location>
        <begin position="257"/>
        <end position="280"/>
    </location>
</feature>
<dbReference type="EMBL" id="JAOWKW010000007">
    <property type="protein sequence ID" value="MCV2879149.1"/>
    <property type="molecule type" value="Genomic_DNA"/>
</dbReference>
<dbReference type="InterPro" id="IPR020846">
    <property type="entry name" value="MFS_dom"/>
</dbReference>
<feature type="transmembrane region" description="Helical" evidence="4">
    <location>
        <begin position="160"/>
        <end position="184"/>
    </location>
</feature>
<dbReference type="RefSeq" id="WP_263847882.1">
    <property type="nucleotide sequence ID" value="NZ_JAOWKW010000007.1"/>
</dbReference>
<sequence>MTKAPLLTPVLIGGAIILMLNFSVRASFGVFQIPIATEFGWPRAEFSLAIAIQNLAWDIGQPIFGALAERFGDRRAIIVGALMYAAGLVLSAFATAPWQHDLLEIAVGFGIAGTGFGVILAVVGRASSDENRSLALGIATAAGSAGQVIGAPMAEALLAYFTWQSVFMIFAVVILASLFALPMLRAPQRATRAELEESMGTVLKRAFKDPSYTLIFLGFFSCGYQLAFITAHFPAMVTEMCGAVDPTGMLAAIGIETQSALGAIAISVIGLANIAGSIYAGWAGKRWSKKKLLALIYLGRTIAAAAFILVPMTPATVLIFSLVMGALWLATVPLTSGLVAYIYGLRYMGTLYGFVFLSHQIGAFLGVWLGGKLYDIYGDYTMVWWVGVGVGAFSAIVHLPVRERPMQAQSAQAQSDWSSAASPAR</sequence>
<comment type="caution">
    <text evidence="6">The sequence shown here is derived from an EMBL/GenBank/DDBJ whole genome shotgun (WGS) entry which is preliminary data.</text>
</comment>
<accession>A0ABT2ZZG2</accession>
<keyword evidence="2 4" id="KW-1133">Transmembrane helix</keyword>
<dbReference type="Gene3D" id="1.20.1250.20">
    <property type="entry name" value="MFS general substrate transporter like domains"/>
    <property type="match status" value="1"/>
</dbReference>
<organism evidence="6 7">
    <name type="scientific">Sedimentimonas flavescens</name>
    <dbReference type="NCBI Taxonomy" id="2851012"/>
    <lineage>
        <taxon>Bacteria</taxon>
        <taxon>Pseudomonadati</taxon>
        <taxon>Pseudomonadota</taxon>
        <taxon>Alphaproteobacteria</taxon>
        <taxon>Rhodobacterales</taxon>
        <taxon>Rhodobacter group</taxon>
        <taxon>Sedimentimonas</taxon>
    </lineage>
</organism>
<feature type="transmembrane region" description="Helical" evidence="4">
    <location>
        <begin position="292"/>
        <end position="312"/>
    </location>
</feature>
<feature type="transmembrane region" description="Helical" evidence="4">
    <location>
        <begin position="6"/>
        <end position="24"/>
    </location>
</feature>
<keyword evidence="3 4" id="KW-0472">Membrane</keyword>
<dbReference type="PANTHER" id="PTHR11360:SF284">
    <property type="entry name" value="EG:103B4.3 PROTEIN-RELATED"/>
    <property type="match status" value="1"/>
</dbReference>
<dbReference type="InterPro" id="IPR050327">
    <property type="entry name" value="Proton-linked_MCT"/>
</dbReference>
<feature type="transmembrane region" description="Helical" evidence="4">
    <location>
        <begin position="102"/>
        <end position="122"/>
    </location>
</feature>
<evidence type="ECO:0000256" key="2">
    <source>
        <dbReference type="ARBA" id="ARBA00022989"/>
    </source>
</evidence>
<feature type="transmembrane region" description="Helical" evidence="4">
    <location>
        <begin position="76"/>
        <end position="96"/>
    </location>
</feature>
<dbReference type="CDD" id="cd17355">
    <property type="entry name" value="MFS_YcxA_like"/>
    <property type="match status" value="1"/>
</dbReference>
<evidence type="ECO:0000313" key="6">
    <source>
        <dbReference type="EMBL" id="MCV2879149.1"/>
    </source>
</evidence>
<dbReference type="Proteomes" id="UP001526166">
    <property type="component" value="Unassembled WGS sequence"/>
</dbReference>